<name>A0ACC1SB43_9APHY</name>
<comment type="caution">
    <text evidence="1">The sequence shown here is derived from an EMBL/GenBank/DDBJ whole genome shotgun (WGS) entry which is preliminary data.</text>
</comment>
<proteinExistence type="predicted"/>
<sequence>MAAPCRIYLQYQDRQAYGERERDLNHFGPDMGAVETLSQHIPAHQYLRVVGPQVVGWMSFSGVSDVPYLIPPQARRSLDQRIFRSSGTPDAAVSNKHTGQVIDECTWLNLMNGASTSAIASASGSLASSDPVSIGKAYECRHSAKNVRCYNENPARVQKVLSARNNRQLISYTGQTQNYLRISCLFPPRVLKCFNNPRLHALHRFQGWRAAHATRSPSHSRDLQHLSTAHDAHGRVTPNVPGLHARLVATSVDAMQGAERHDARA</sequence>
<reference evidence="1" key="1">
    <citation type="submission" date="2022-07" db="EMBL/GenBank/DDBJ databases">
        <title>Genome Sequence of Phlebia brevispora.</title>
        <authorList>
            <person name="Buettner E."/>
        </authorList>
    </citation>
    <scope>NUCLEOTIDE SEQUENCE</scope>
    <source>
        <strain evidence="1">MPL23</strain>
    </source>
</reference>
<dbReference type="EMBL" id="JANHOG010001514">
    <property type="protein sequence ID" value="KAJ3535820.1"/>
    <property type="molecule type" value="Genomic_DNA"/>
</dbReference>
<accession>A0ACC1SB43</accession>
<protein>
    <submittedName>
        <fullName evidence="1">Uncharacterized protein</fullName>
    </submittedName>
</protein>
<dbReference type="Proteomes" id="UP001148662">
    <property type="component" value="Unassembled WGS sequence"/>
</dbReference>
<evidence type="ECO:0000313" key="2">
    <source>
        <dbReference type="Proteomes" id="UP001148662"/>
    </source>
</evidence>
<evidence type="ECO:0000313" key="1">
    <source>
        <dbReference type="EMBL" id="KAJ3535820.1"/>
    </source>
</evidence>
<keyword evidence="2" id="KW-1185">Reference proteome</keyword>
<organism evidence="1 2">
    <name type="scientific">Phlebia brevispora</name>
    <dbReference type="NCBI Taxonomy" id="194682"/>
    <lineage>
        <taxon>Eukaryota</taxon>
        <taxon>Fungi</taxon>
        <taxon>Dikarya</taxon>
        <taxon>Basidiomycota</taxon>
        <taxon>Agaricomycotina</taxon>
        <taxon>Agaricomycetes</taxon>
        <taxon>Polyporales</taxon>
        <taxon>Meruliaceae</taxon>
        <taxon>Phlebia</taxon>
    </lineage>
</organism>
<gene>
    <name evidence="1" type="ORF">NM688_g6925</name>
</gene>